<proteinExistence type="predicted"/>
<accession>A0A9I9EAH0</accession>
<sequence length="89" mass="10215">MNSPFVMMWHDKTTGIHSAKKNRHLLKSGYVTAIRPPTHAEGIYFQAKHHYVVKLRDRVDGLAIGIKPCTFEELTTRAHDMELSIANRE</sequence>
<dbReference type="EnsemblPlants" id="MELO3C030891.2.1">
    <property type="protein sequence ID" value="MELO3C030891.2.1"/>
    <property type="gene ID" value="MELO3C030891.2"/>
</dbReference>
<name>A0A9I9EAH0_CUCME</name>
<evidence type="ECO:0000313" key="1">
    <source>
        <dbReference type="EnsemblPlants" id="MELO3C030891.2.1"/>
    </source>
</evidence>
<protein>
    <submittedName>
        <fullName evidence="1">Uncharacterized protein</fullName>
    </submittedName>
</protein>
<dbReference type="Gramene" id="MELO3C030891.2.1">
    <property type="protein sequence ID" value="MELO3C030891.2.1"/>
    <property type="gene ID" value="MELO3C030891.2"/>
</dbReference>
<dbReference type="AlphaFoldDB" id="A0A9I9EAH0"/>
<organism evidence="1">
    <name type="scientific">Cucumis melo</name>
    <name type="common">Muskmelon</name>
    <dbReference type="NCBI Taxonomy" id="3656"/>
    <lineage>
        <taxon>Eukaryota</taxon>
        <taxon>Viridiplantae</taxon>
        <taxon>Streptophyta</taxon>
        <taxon>Embryophyta</taxon>
        <taxon>Tracheophyta</taxon>
        <taxon>Spermatophyta</taxon>
        <taxon>Magnoliopsida</taxon>
        <taxon>eudicotyledons</taxon>
        <taxon>Gunneridae</taxon>
        <taxon>Pentapetalae</taxon>
        <taxon>rosids</taxon>
        <taxon>fabids</taxon>
        <taxon>Cucurbitales</taxon>
        <taxon>Cucurbitaceae</taxon>
        <taxon>Benincaseae</taxon>
        <taxon>Cucumis</taxon>
    </lineage>
</organism>
<reference evidence="1" key="1">
    <citation type="submission" date="2023-03" db="UniProtKB">
        <authorList>
            <consortium name="EnsemblPlants"/>
        </authorList>
    </citation>
    <scope>IDENTIFICATION</scope>
</reference>